<keyword evidence="3" id="KW-1185">Reference proteome</keyword>
<organism evidence="2 3">
    <name type="scientific">Phanerochaete sordida</name>
    <dbReference type="NCBI Taxonomy" id="48140"/>
    <lineage>
        <taxon>Eukaryota</taxon>
        <taxon>Fungi</taxon>
        <taxon>Dikarya</taxon>
        <taxon>Basidiomycota</taxon>
        <taxon>Agaricomycotina</taxon>
        <taxon>Agaricomycetes</taxon>
        <taxon>Polyporales</taxon>
        <taxon>Phanerochaetaceae</taxon>
        <taxon>Phanerochaete</taxon>
    </lineage>
</organism>
<feature type="region of interest" description="Disordered" evidence="1">
    <location>
        <begin position="1"/>
        <end position="81"/>
    </location>
</feature>
<evidence type="ECO:0000313" key="3">
    <source>
        <dbReference type="Proteomes" id="UP000703269"/>
    </source>
</evidence>
<evidence type="ECO:0000256" key="1">
    <source>
        <dbReference type="SAM" id="MobiDB-lite"/>
    </source>
</evidence>
<gene>
    <name evidence="2" type="ORF">PsYK624_164890</name>
</gene>
<feature type="compositionally biased region" description="Polar residues" evidence="1">
    <location>
        <begin position="62"/>
        <end position="81"/>
    </location>
</feature>
<name>A0A9P3GSD2_9APHY</name>
<dbReference type="EMBL" id="BPQB01000140">
    <property type="protein sequence ID" value="GJF00209.1"/>
    <property type="molecule type" value="Genomic_DNA"/>
</dbReference>
<feature type="compositionally biased region" description="Basic residues" evidence="1">
    <location>
        <begin position="169"/>
        <end position="185"/>
    </location>
</feature>
<dbReference type="Proteomes" id="UP000703269">
    <property type="component" value="Unassembled WGS sequence"/>
</dbReference>
<reference evidence="2 3" key="1">
    <citation type="submission" date="2021-08" db="EMBL/GenBank/DDBJ databases">
        <title>Draft Genome Sequence of Phanerochaete sordida strain YK-624.</title>
        <authorList>
            <person name="Mori T."/>
            <person name="Dohra H."/>
            <person name="Suzuki T."/>
            <person name="Kawagishi H."/>
            <person name="Hirai H."/>
        </authorList>
    </citation>
    <scope>NUCLEOTIDE SEQUENCE [LARGE SCALE GENOMIC DNA]</scope>
    <source>
        <strain evidence="2 3">YK-624</strain>
    </source>
</reference>
<comment type="caution">
    <text evidence="2">The sequence shown here is derived from an EMBL/GenBank/DDBJ whole genome shotgun (WGS) entry which is preliminary data.</text>
</comment>
<dbReference type="AlphaFoldDB" id="A0A9P3GSD2"/>
<proteinExistence type="predicted"/>
<sequence>MSADALSKPDSTTFADAPSKPPSPTLADASSKPRSTTLAYAPSKPALPTHVSGGFAPAGRSTFRTTAHATPGATSTQADPSLSAEQRLAALFPTALRSPLLGCAGTDDVWDGFLDDDGDRTAPRVPGCAASDGVAGEDVLDGPTPSKGHRNPFAMLGASDVEEAERSAAHLRKKERQRKAAKQRV</sequence>
<accession>A0A9P3GSD2</accession>
<feature type="region of interest" description="Disordered" evidence="1">
    <location>
        <begin position="127"/>
        <end position="185"/>
    </location>
</feature>
<protein>
    <submittedName>
        <fullName evidence="2">Uncharacterized protein</fullName>
    </submittedName>
</protein>
<evidence type="ECO:0000313" key="2">
    <source>
        <dbReference type="EMBL" id="GJF00209.1"/>
    </source>
</evidence>